<sequence>MDRILEWYCAEYYLEEVQGDLHEWYAQSQENQTSFRNLRYLINIVRYFSFERSKTFQNIIQHPQYLSMKSIIKITFRNLRKDKISAFIRFANLVFGIGVFMLALIYADYELNYDRFHTNADNIYRMGQDTGGDRAWAAGPFGLGPFIQENIPDVKRVARFIPERNTWISHEDKKFYEQNVFYADSSVFNMLSYEMIQGNPKTALKDPSSIVITESMAKKYFGNEDPMGKRMQLLVDGDDASIVTGVIKDVPDQSHLQFDFLRSIYSYGDEEYQRSWRNYFVYTYFETIDNPDFDRIENLIKEEFFTQYNVSEERKEKFKTVLTPIHRIHLFTDQEKDVADHGNVYTIYILLSIGTFVLIISCINFVNITIIKGLDRSKEVGLRKTVGASRGSLVTQFLSENLVLLVLAGLGSLLLLILIEPAVQNFTGKQVSLNFIANPIIALVLLGIILGLELLSGLYPAILLSKFRPAEILNSSEKTSSRFSKVGFTRKTLVILQFSLSLILIIGSVVVSNQMNYLRTKHLGFEKDQILLLKLNYSLRQKVETLGEMINEIPGVSNHTISSSVPGYRIMMEGVRNLGDPERRYSRILIVDENFLNTYNMDISSGENFTPTRNETEFIINESMAALSFPDRDPIGQQLVWNDTGRVVGVVKDFNFQSLHTSIEPLTMVKFPGDSYGYLSIQFNPESVEKVLSGIGDISDELYPNLPDMEVEFLDSRFEELYQSENKLQVIIGVFCLMTIFLTISGVFGVASYNAHKKSKEIAVRKVLGASYPEMLWQLLQGFLYLLLIAICIGLPGAFILSKWWLRDFAYQTDIPVAMFVISAVAMVLIVLLTSGYISSKTARTNPATILKDE</sequence>
<feature type="domain" description="MacB-like periplasmic core" evidence="8">
    <location>
        <begin position="552"/>
        <end position="658"/>
    </location>
</feature>
<feature type="domain" description="MacB-like periplasmic core" evidence="8">
    <location>
        <begin position="93"/>
        <end position="299"/>
    </location>
</feature>
<dbReference type="PANTHER" id="PTHR30572">
    <property type="entry name" value="MEMBRANE COMPONENT OF TRANSPORTER-RELATED"/>
    <property type="match status" value="1"/>
</dbReference>
<comment type="subcellular location">
    <subcellularLocation>
        <location evidence="1">Cell membrane</location>
        <topology evidence="1">Multi-pass membrane protein</topology>
    </subcellularLocation>
</comment>
<keyword evidence="3 6" id="KW-0812">Transmembrane</keyword>
<evidence type="ECO:0000256" key="5">
    <source>
        <dbReference type="ARBA" id="ARBA00023136"/>
    </source>
</evidence>
<evidence type="ECO:0000259" key="8">
    <source>
        <dbReference type="Pfam" id="PF12704"/>
    </source>
</evidence>
<evidence type="ECO:0000256" key="4">
    <source>
        <dbReference type="ARBA" id="ARBA00022989"/>
    </source>
</evidence>
<dbReference type="InterPro" id="IPR025857">
    <property type="entry name" value="MacB_PCD"/>
</dbReference>
<feature type="domain" description="ABC3 transporter permease C-terminal" evidence="7">
    <location>
        <begin position="734"/>
        <end position="847"/>
    </location>
</feature>
<feature type="domain" description="ABC3 transporter permease C-terminal" evidence="7">
    <location>
        <begin position="352"/>
        <end position="467"/>
    </location>
</feature>
<keyword evidence="10" id="KW-1185">Reference proteome</keyword>
<dbReference type="PANTHER" id="PTHR30572:SF18">
    <property type="entry name" value="ABC-TYPE MACROLIDE FAMILY EXPORT SYSTEM PERMEASE COMPONENT 2"/>
    <property type="match status" value="1"/>
</dbReference>
<feature type="transmembrane region" description="Helical" evidence="6">
    <location>
        <begin position="817"/>
        <end position="838"/>
    </location>
</feature>
<feature type="transmembrane region" description="Helical" evidence="6">
    <location>
        <begin position="86"/>
        <end position="107"/>
    </location>
</feature>
<accession>A0A239M9H5</accession>
<dbReference type="Pfam" id="PF02687">
    <property type="entry name" value="FtsX"/>
    <property type="match status" value="2"/>
</dbReference>
<dbReference type="EMBL" id="FZPD01000008">
    <property type="protein sequence ID" value="SNT39406.1"/>
    <property type="molecule type" value="Genomic_DNA"/>
</dbReference>
<feature type="transmembrane region" description="Helical" evidence="6">
    <location>
        <begin position="730"/>
        <end position="751"/>
    </location>
</feature>
<evidence type="ECO:0000259" key="7">
    <source>
        <dbReference type="Pfam" id="PF02687"/>
    </source>
</evidence>
<keyword evidence="5 6" id="KW-0472">Membrane</keyword>
<feature type="transmembrane region" description="Helical" evidence="6">
    <location>
        <begin position="402"/>
        <end position="423"/>
    </location>
</feature>
<name>A0A239M9H5_EKHLU</name>
<dbReference type="InterPro" id="IPR050250">
    <property type="entry name" value="Macrolide_Exporter_MacB"/>
</dbReference>
<evidence type="ECO:0000256" key="2">
    <source>
        <dbReference type="ARBA" id="ARBA00022475"/>
    </source>
</evidence>
<dbReference type="Pfam" id="PF12704">
    <property type="entry name" value="MacB_PCD"/>
    <property type="match status" value="2"/>
</dbReference>
<feature type="transmembrane region" description="Helical" evidence="6">
    <location>
        <begin position="492"/>
        <end position="511"/>
    </location>
</feature>
<evidence type="ECO:0000256" key="3">
    <source>
        <dbReference type="ARBA" id="ARBA00022692"/>
    </source>
</evidence>
<dbReference type="GO" id="GO:0022857">
    <property type="term" value="F:transmembrane transporter activity"/>
    <property type="evidence" value="ECO:0007669"/>
    <property type="project" value="TreeGrafter"/>
</dbReference>
<feature type="transmembrane region" description="Helical" evidence="6">
    <location>
        <begin position="435"/>
        <end position="459"/>
    </location>
</feature>
<evidence type="ECO:0000256" key="6">
    <source>
        <dbReference type="SAM" id="Phobius"/>
    </source>
</evidence>
<evidence type="ECO:0000256" key="1">
    <source>
        <dbReference type="ARBA" id="ARBA00004651"/>
    </source>
</evidence>
<reference evidence="9 10" key="1">
    <citation type="submission" date="2017-06" db="EMBL/GenBank/DDBJ databases">
        <authorList>
            <person name="Kim H.J."/>
            <person name="Triplett B.A."/>
        </authorList>
    </citation>
    <scope>NUCLEOTIDE SEQUENCE [LARGE SCALE GENOMIC DNA]</scope>
    <source>
        <strain evidence="9 10">DSM 19307</strain>
    </source>
</reference>
<keyword evidence="4 6" id="KW-1133">Transmembrane helix</keyword>
<evidence type="ECO:0000313" key="9">
    <source>
        <dbReference type="EMBL" id="SNT39406.1"/>
    </source>
</evidence>
<gene>
    <name evidence="9" type="ORF">SAMN05421640_3739</name>
</gene>
<feature type="transmembrane region" description="Helical" evidence="6">
    <location>
        <begin position="783"/>
        <end position="805"/>
    </location>
</feature>
<keyword evidence="2" id="KW-1003">Cell membrane</keyword>
<dbReference type="AlphaFoldDB" id="A0A239M9H5"/>
<feature type="transmembrane region" description="Helical" evidence="6">
    <location>
        <begin position="345"/>
        <end position="368"/>
    </location>
</feature>
<evidence type="ECO:0000313" key="10">
    <source>
        <dbReference type="Proteomes" id="UP000198393"/>
    </source>
</evidence>
<proteinExistence type="predicted"/>
<dbReference type="Proteomes" id="UP000198393">
    <property type="component" value="Unassembled WGS sequence"/>
</dbReference>
<dbReference type="GO" id="GO:0005886">
    <property type="term" value="C:plasma membrane"/>
    <property type="evidence" value="ECO:0007669"/>
    <property type="project" value="UniProtKB-SubCell"/>
</dbReference>
<organism evidence="9 10">
    <name type="scientific">Ekhidna lutea</name>
    <dbReference type="NCBI Taxonomy" id="447679"/>
    <lineage>
        <taxon>Bacteria</taxon>
        <taxon>Pseudomonadati</taxon>
        <taxon>Bacteroidota</taxon>
        <taxon>Cytophagia</taxon>
        <taxon>Cytophagales</taxon>
        <taxon>Reichenbachiellaceae</taxon>
        <taxon>Ekhidna</taxon>
    </lineage>
</organism>
<dbReference type="InterPro" id="IPR003838">
    <property type="entry name" value="ABC3_permease_C"/>
</dbReference>
<protein>
    <submittedName>
        <fullName evidence="9">Putative ABC transport system permease protein</fullName>
    </submittedName>
</protein>